<dbReference type="RefSeq" id="WP_062183098.1">
    <property type="nucleotide sequence ID" value="NZ_BBXL01000019.1"/>
</dbReference>
<dbReference type="STRING" id="1346286.SAMN05444362_11684"/>
<dbReference type="InterPro" id="IPR036388">
    <property type="entry name" value="WH-like_DNA-bd_sf"/>
</dbReference>
<gene>
    <name evidence="3" type="ORF">SAMN05444362_11684</name>
</gene>
<dbReference type="SUPFAM" id="SSF46785">
    <property type="entry name" value="Winged helix' DNA-binding domain"/>
    <property type="match status" value="1"/>
</dbReference>
<dbReference type="PROSITE" id="PS52050">
    <property type="entry name" value="WYL"/>
    <property type="match status" value="1"/>
</dbReference>
<dbReference type="InterPro" id="IPR026881">
    <property type="entry name" value="WYL_dom"/>
</dbReference>
<evidence type="ECO:0000259" key="1">
    <source>
        <dbReference type="Pfam" id="PF08279"/>
    </source>
</evidence>
<evidence type="ECO:0000313" key="3">
    <source>
        <dbReference type="EMBL" id="SHG16080.1"/>
    </source>
</evidence>
<reference evidence="4" key="1">
    <citation type="submission" date="2016-11" db="EMBL/GenBank/DDBJ databases">
        <authorList>
            <person name="Varghese N."/>
            <person name="Submissions S."/>
        </authorList>
    </citation>
    <scope>NUCLEOTIDE SEQUENCE [LARGE SCALE GENOMIC DNA]</scope>
    <source>
        <strain evidence="4">DSM 27370</strain>
    </source>
</reference>
<protein>
    <submittedName>
        <fullName evidence="3">Predicted DNA-binding transcriptional regulator YafY, contains an HTH and WYL domains</fullName>
    </submittedName>
</protein>
<evidence type="ECO:0000313" key="4">
    <source>
        <dbReference type="Proteomes" id="UP000184480"/>
    </source>
</evidence>
<dbReference type="EMBL" id="FQUC01000016">
    <property type="protein sequence ID" value="SHG16080.1"/>
    <property type="molecule type" value="Genomic_DNA"/>
</dbReference>
<keyword evidence="4" id="KW-1185">Reference proteome</keyword>
<feature type="domain" description="WYL" evidence="2">
    <location>
        <begin position="140"/>
        <end position="207"/>
    </location>
</feature>
<dbReference type="Pfam" id="PF08279">
    <property type="entry name" value="HTH_11"/>
    <property type="match status" value="1"/>
</dbReference>
<dbReference type="GO" id="GO:0003677">
    <property type="term" value="F:DNA binding"/>
    <property type="evidence" value="ECO:0007669"/>
    <property type="project" value="UniProtKB-KW"/>
</dbReference>
<dbReference type="OrthoDB" id="9815009at2"/>
<dbReference type="Gene3D" id="1.10.10.10">
    <property type="entry name" value="Winged helix-like DNA-binding domain superfamily/Winged helix DNA-binding domain"/>
    <property type="match status" value="1"/>
</dbReference>
<feature type="domain" description="Helix-turn-helix type 11" evidence="1">
    <location>
        <begin position="6"/>
        <end position="58"/>
    </location>
</feature>
<dbReference type="Pfam" id="PF13280">
    <property type="entry name" value="WYL"/>
    <property type="match status" value="1"/>
</dbReference>
<organism evidence="3 4">
    <name type="scientific">Dysgonomonas macrotermitis</name>
    <dbReference type="NCBI Taxonomy" id="1346286"/>
    <lineage>
        <taxon>Bacteria</taxon>
        <taxon>Pseudomonadati</taxon>
        <taxon>Bacteroidota</taxon>
        <taxon>Bacteroidia</taxon>
        <taxon>Bacteroidales</taxon>
        <taxon>Dysgonomonadaceae</taxon>
        <taxon>Dysgonomonas</taxon>
    </lineage>
</organism>
<dbReference type="InterPro" id="IPR051534">
    <property type="entry name" value="CBASS_pafABC_assoc_protein"/>
</dbReference>
<dbReference type="Proteomes" id="UP000184480">
    <property type="component" value="Unassembled WGS sequence"/>
</dbReference>
<name>A0A1M5HJF6_9BACT</name>
<keyword evidence="3" id="KW-0238">DNA-binding</keyword>
<dbReference type="InterPro" id="IPR036390">
    <property type="entry name" value="WH_DNA-bd_sf"/>
</dbReference>
<proteinExistence type="predicted"/>
<dbReference type="PANTHER" id="PTHR34580">
    <property type="match status" value="1"/>
</dbReference>
<dbReference type="PANTHER" id="PTHR34580:SF3">
    <property type="entry name" value="PROTEIN PAFB"/>
    <property type="match status" value="1"/>
</dbReference>
<dbReference type="AlphaFoldDB" id="A0A1M5HJF6"/>
<accession>A0A1M5HJF6</accession>
<dbReference type="InterPro" id="IPR013196">
    <property type="entry name" value="HTH_11"/>
</dbReference>
<evidence type="ECO:0000259" key="2">
    <source>
        <dbReference type="Pfam" id="PF13280"/>
    </source>
</evidence>
<sequence>MNRIDRLSGILNMLQSATAVKPKLITQRFGISLRTVYRDIKALEESGVPIAGDSRTGYSLVEGYKLPPLMFSEDEAFAFLAAEKLVDKFTDGGLKTAYKSGVDKIRSVMRVAQIDTLSAVDGRVGMLEFNHPGTAVDPGYLQQVMGGIARRCRILITYKAHSSDSESVREIDPIGIFFSMANWYMIGYCHSRNDYRTFRLSRITKLEQTERAVSKQHPPLDTFLAGLGGEDELQRIVISLKRDDLKIINDSKYYQGLVAETVEGDRAELQFMVFSLERFARWYLSYIDIADIEYPDALQEIVNSILSKAH</sequence>